<dbReference type="SUPFAM" id="SSF50405">
    <property type="entry name" value="Actin-crosslinking proteins"/>
    <property type="match status" value="1"/>
</dbReference>
<dbReference type="AlphaFoldDB" id="A0A2T9ZK91"/>
<dbReference type="Pfam" id="PF06229">
    <property type="entry name" value="FRG1"/>
    <property type="match status" value="2"/>
</dbReference>
<comment type="caution">
    <text evidence="5">The sequence shown here is derived from an EMBL/GenBank/DDBJ whole genome shotgun (WGS) entry which is preliminary data.</text>
</comment>
<reference evidence="5 6" key="1">
    <citation type="journal article" date="2018" name="MBio">
        <title>Comparative Genomics Reveals the Core Gene Toolbox for the Fungus-Insect Symbiosis.</title>
        <authorList>
            <person name="Wang Y."/>
            <person name="Stata M."/>
            <person name="Wang W."/>
            <person name="Stajich J.E."/>
            <person name="White M.M."/>
            <person name="Moncalvo J.M."/>
        </authorList>
    </citation>
    <scope>NUCLEOTIDE SEQUENCE [LARGE SCALE GENOMIC DNA]</scope>
    <source>
        <strain evidence="5 6">SC-DP-2</strain>
    </source>
</reference>
<dbReference type="GO" id="GO:0071013">
    <property type="term" value="C:catalytic step 2 spliceosome"/>
    <property type="evidence" value="ECO:0007669"/>
    <property type="project" value="TreeGrafter"/>
</dbReference>
<protein>
    <recommendedName>
        <fullName evidence="7">Protein FRG1</fullName>
    </recommendedName>
</protein>
<evidence type="ECO:0000256" key="1">
    <source>
        <dbReference type="ARBA" id="ARBA00004604"/>
    </source>
</evidence>
<dbReference type="GO" id="GO:0005730">
    <property type="term" value="C:nucleolus"/>
    <property type="evidence" value="ECO:0007669"/>
    <property type="project" value="UniProtKB-SubCell"/>
</dbReference>
<evidence type="ECO:0000313" key="6">
    <source>
        <dbReference type="Proteomes" id="UP000245609"/>
    </source>
</evidence>
<evidence type="ECO:0000313" key="5">
    <source>
        <dbReference type="EMBL" id="PVV05033.1"/>
    </source>
</evidence>
<dbReference type="Proteomes" id="UP000245609">
    <property type="component" value="Unassembled WGS sequence"/>
</dbReference>
<dbReference type="Gene3D" id="2.80.10.50">
    <property type="match status" value="1"/>
</dbReference>
<dbReference type="PANTHER" id="PTHR12928">
    <property type="entry name" value="FRG1 PROTEIN"/>
    <property type="match status" value="1"/>
</dbReference>
<dbReference type="OrthoDB" id="5539371at2759"/>
<keyword evidence="3" id="KW-0539">Nucleus</keyword>
<proteinExistence type="inferred from homology"/>
<evidence type="ECO:0000256" key="3">
    <source>
        <dbReference type="ARBA" id="ARBA00023242"/>
    </source>
</evidence>
<dbReference type="InterPro" id="IPR010414">
    <property type="entry name" value="FRG1"/>
</dbReference>
<organism evidence="5 6">
    <name type="scientific">Smittium megazygosporum</name>
    <dbReference type="NCBI Taxonomy" id="133381"/>
    <lineage>
        <taxon>Eukaryota</taxon>
        <taxon>Fungi</taxon>
        <taxon>Fungi incertae sedis</taxon>
        <taxon>Zoopagomycota</taxon>
        <taxon>Kickxellomycotina</taxon>
        <taxon>Harpellomycetes</taxon>
        <taxon>Harpellales</taxon>
        <taxon>Legeriomycetaceae</taxon>
        <taxon>Smittium</taxon>
    </lineage>
</organism>
<sequence>MSSYVVANKSKLSFKGDKKSKSKKKRKTKDENASPKIQEQLEGWIPVASQEDLEGPLMFLVFDEVPKAITICTSKSSYTETGQIMKEVQYLDLEPVGQYKENDKVFYEPAGIQQVFIGQKVNLGDLTSNKINLEELQDKSKRKEDHASNELEKYVLKTSRGTYLSNNTDGSISTDAVAISEKEMWIPIFKTSEEGPGSVCFMLGSENMLDKKNRSSQNPELSLEITDSMDALGSSRFEQSSRFLSINPKVIPKGIVKPVSKVSTVIHTGAQNIGFGEIFRVYCQAEIVNKRRAQELKNKLPESSGNLEEEEIEEIKKHQSWKYGKVNTEALSSKTLKKAKIEGKYHEEMLNRRSKLKSDKFCK</sequence>
<evidence type="ECO:0000256" key="2">
    <source>
        <dbReference type="ARBA" id="ARBA00010878"/>
    </source>
</evidence>
<comment type="similarity">
    <text evidence="2">Belongs to the FRG1 family.</text>
</comment>
<dbReference type="InterPro" id="IPR008999">
    <property type="entry name" value="Actin-crosslinking"/>
</dbReference>
<dbReference type="PANTHER" id="PTHR12928:SF0">
    <property type="entry name" value="FSHD REGION GENE 1"/>
    <property type="match status" value="1"/>
</dbReference>
<name>A0A2T9ZK91_9FUNG</name>
<dbReference type="EMBL" id="MBFS01000047">
    <property type="protein sequence ID" value="PVV05033.1"/>
    <property type="molecule type" value="Genomic_DNA"/>
</dbReference>
<dbReference type="GO" id="GO:0051015">
    <property type="term" value="F:actin filament binding"/>
    <property type="evidence" value="ECO:0007669"/>
    <property type="project" value="TreeGrafter"/>
</dbReference>
<keyword evidence="6" id="KW-1185">Reference proteome</keyword>
<evidence type="ECO:0000256" key="4">
    <source>
        <dbReference type="SAM" id="MobiDB-lite"/>
    </source>
</evidence>
<accession>A0A2T9ZK91</accession>
<gene>
    <name evidence="5" type="ORF">BB560_000444</name>
</gene>
<evidence type="ECO:0008006" key="7">
    <source>
        <dbReference type="Google" id="ProtNLM"/>
    </source>
</evidence>
<comment type="subcellular location">
    <subcellularLocation>
        <location evidence="1">Nucleus</location>
        <location evidence="1">Nucleolus</location>
    </subcellularLocation>
</comment>
<dbReference type="STRING" id="133381.A0A2T9ZK91"/>
<feature type="region of interest" description="Disordered" evidence="4">
    <location>
        <begin position="1"/>
        <end position="37"/>
    </location>
</feature>